<organism evidence="8">
    <name type="scientific">Desulfovibrio sp. U5L</name>
    <dbReference type="NCBI Taxonomy" id="596152"/>
    <lineage>
        <taxon>Bacteria</taxon>
        <taxon>Pseudomonadati</taxon>
        <taxon>Thermodesulfobacteriota</taxon>
        <taxon>Desulfovibrionia</taxon>
        <taxon>Desulfovibrionales</taxon>
        <taxon>Desulfovibrionaceae</taxon>
        <taxon>Desulfovibrio</taxon>
    </lineage>
</organism>
<dbReference type="InterPro" id="IPR013762">
    <property type="entry name" value="Integrase-like_cat_sf"/>
</dbReference>
<dbReference type="GO" id="GO:0015074">
    <property type="term" value="P:DNA integration"/>
    <property type="evidence" value="ECO:0007669"/>
    <property type="project" value="UniProtKB-KW"/>
</dbReference>
<evidence type="ECO:0000256" key="4">
    <source>
        <dbReference type="ARBA" id="ARBA00023172"/>
    </source>
</evidence>
<dbReference type="STRING" id="596152.DesU5LDRAFT_3301"/>
<dbReference type="Gene3D" id="1.10.443.10">
    <property type="entry name" value="Intergrase catalytic core"/>
    <property type="match status" value="1"/>
</dbReference>
<dbReference type="Gene3D" id="1.10.150.130">
    <property type="match status" value="1"/>
</dbReference>
<dbReference type="Gene3D" id="3.30.160.390">
    <property type="entry name" value="Integrase, DNA-binding domain"/>
    <property type="match status" value="1"/>
</dbReference>
<evidence type="ECO:0000313" key="8">
    <source>
        <dbReference type="EMBL" id="EIG54934.1"/>
    </source>
</evidence>
<dbReference type="SUPFAM" id="SSF56349">
    <property type="entry name" value="DNA breaking-rejoining enzymes"/>
    <property type="match status" value="1"/>
</dbReference>
<evidence type="ECO:0000259" key="7">
    <source>
        <dbReference type="PROSITE" id="PS51900"/>
    </source>
</evidence>
<evidence type="ECO:0000256" key="2">
    <source>
        <dbReference type="ARBA" id="ARBA00022908"/>
    </source>
</evidence>
<dbReference type="Pfam" id="PF00589">
    <property type="entry name" value="Phage_integrase"/>
    <property type="match status" value="1"/>
</dbReference>
<dbReference type="OrthoDB" id="9775880at2"/>
<dbReference type="PANTHER" id="PTHR30629:SF2">
    <property type="entry name" value="PROPHAGE INTEGRASE INTS-RELATED"/>
    <property type="match status" value="1"/>
</dbReference>
<gene>
    <name evidence="8" type="ORF">DesU5LDRAFT_3301</name>
</gene>
<keyword evidence="4" id="KW-0233">DNA recombination</keyword>
<dbReference type="PROSITE" id="PS51898">
    <property type="entry name" value="TYR_RECOMBINASE"/>
    <property type="match status" value="1"/>
</dbReference>
<dbReference type="Pfam" id="PF13356">
    <property type="entry name" value="Arm-DNA-bind_3"/>
    <property type="match status" value="1"/>
</dbReference>
<dbReference type="PANTHER" id="PTHR30629">
    <property type="entry name" value="PROPHAGE INTEGRASE"/>
    <property type="match status" value="1"/>
</dbReference>
<keyword evidence="3 5" id="KW-0238">DNA-binding</keyword>
<dbReference type="InterPro" id="IPR010998">
    <property type="entry name" value="Integrase_recombinase_N"/>
</dbReference>
<accession>I2Q578</accession>
<dbReference type="InterPro" id="IPR011010">
    <property type="entry name" value="DNA_brk_join_enz"/>
</dbReference>
<protein>
    <submittedName>
        <fullName evidence="8">Site-specific recombinase XerD</fullName>
    </submittedName>
</protein>
<proteinExistence type="inferred from homology"/>
<name>I2Q578_9BACT</name>
<dbReference type="InterPro" id="IPR038488">
    <property type="entry name" value="Integrase_DNA-bd_sf"/>
</dbReference>
<dbReference type="AlphaFoldDB" id="I2Q578"/>
<evidence type="ECO:0000256" key="1">
    <source>
        <dbReference type="ARBA" id="ARBA00008857"/>
    </source>
</evidence>
<dbReference type="CDD" id="cd00801">
    <property type="entry name" value="INT_P4_C"/>
    <property type="match status" value="1"/>
</dbReference>
<dbReference type="Pfam" id="PF22022">
    <property type="entry name" value="Phage_int_M"/>
    <property type="match status" value="1"/>
</dbReference>
<feature type="domain" description="Core-binding (CB)" evidence="7">
    <location>
        <begin position="96"/>
        <end position="174"/>
    </location>
</feature>
<dbReference type="EMBL" id="JH600068">
    <property type="protein sequence ID" value="EIG54934.1"/>
    <property type="molecule type" value="Genomic_DNA"/>
</dbReference>
<comment type="similarity">
    <text evidence="1">Belongs to the 'phage' integrase family.</text>
</comment>
<dbReference type="InterPro" id="IPR002104">
    <property type="entry name" value="Integrase_catalytic"/>
</dbReference>
<evidence type="ECO:0000256" key="3">
    <source>
        <dbReference type="ARBA" id="ARBA00023125"/>
    </source>
</evidence>
<dbReference type="PROSITE" id="PS51900">
    <property type="entry name" value="CB"/>
    <property type="match status" value="1"/>
</dbReference>
<keyword evidence="2" id="KW-0229">DNA integration</keyword>
<sequence length="399" mass="45611">MGLTDLQVKRFGPREKLYEESDGKGLYLRVLPSGLKTWIFRYVFEGNRRRMVLGRYPVVSLAEAREAHGKALADVERGVDPGAVAMEAKRARKAAPTFADLLEEFWDRELKLCKTCAERRRLVEKDAIPAWGHRKVVDLKRRDIVVLLDDVRERAPITANRLLGVLVRMFAFAAERGIIEDSPATRIRRPGEKPRERVLTDQEIRLFWEGLDKLDIYPTTKLALKLILVTGQRSGEVTGLPWDEIEEEWWGLPPERMKEGRAHRVPLTPLALEILEEARQYDDGSGFVFTTASGKNTKGHITPLTLSRGLQRHLPEIGIKDPFTPHDLRRTVRTRLAEIGIDDVTAEKVLGHQLQGVLKIYNRHHYNQEKRAALLAWERRLCRILGIEAGEPGKVVNLR</sequence>
<dbReference type="eggNOG" id="COG0582">
    <property type="taxonomic scope" value="Bacteria"/>
</dbReference>
<dbReference type="InterPro" id="IPR044068">
    <property type="entry name" value="CB"/>
</dbReference>
<feature type="domain" description="Tyr recombinase" evidence="6">
    <location>
        <begin position="194"/>
        <end position="375"/>
    </location>
</feature>
<dbReference type="GO" id="GO:0003677">
    <property type="term" value="F:DNA binding"/>
    <property type="evidence" value="ECO:0007669"/>
    <property type="project" value="UniProtKB-UniRule"/>
</dbReference>
<reference evidence="8" key="1">
    <citation type="submission" date="2011-11" db="EMBL/GenBank/DDBJ databases">
        <title>Improved High-Quality Draft sequence of Desulfovibrio sp. U5L.</title>
        <authorList>
            <consortium name="US DOE Joint Genome Institute"/>
            <person name="Lucas S."/>
            <person name="Han J."/>
            <person name="Lapidus A."/>
            <person name="Cheng J.-F."/>
            <person name="Goodwin L."/>
            <person name="Pitluck S."/>
            <person name="Peters L."/>
            <person name="Ovchinnikova G."/>
            <person name="Held B."/>
            <person name="Detter J.C."/>
            <person name="Han C."/>
            <person name="Tapia R."/>
            <person name="Land M."/>
            <person name="Hauser L."/>
            <person name="Kyrpides N."/>
            <person name="Ivanova N."/>
            <person name="Pagani I."/>
            <person name="Gabster J."/>
            <person name="Walker C."/>
            <person name="Stolyar S."/>
            <person name="Stahl D."/>
            <person name="Arkin A."/>
            <person name="Dehal P."/>
            <person name="Hazen T."/>
            <person name="Woyke T."/>
        </authorList>
    </citation>
    <scope>NUCLEOTIDE SEQUENCE [LARGE SCALE GENOMIC DNA]</scope>
    <source>
        <strain evidence="8">U5L</strain>
    </source>
</reference>
<dbReference type="HOGENOM" id="CLU_027562_0_4_7"/>
<dbReference type="InterPro" id="IPR050808">
    <property type="entry name" value="Phage_Integrase"/>
</dbReference>
<evidence type="ECO:0000259" key="6">
    <source>
        <dbReference type="PROSITE" id="PS51898"/>
    </source>
</evidence>
<dbReference type="InterPro" id="IPR053876">
    <property type="entry name" value="Phage_int_M"/>
</dbReference>
<dbReference type="InterPro" id="IPR025166">
    <property type="entry name" value="Integrase_DNA_bind_dom"/>
</dbReference>
<dbReference type="GO" id="GO:0006310">
    <property type="term" value="P:DNA recombination"/>
    <property type="evidence" value="ECO:0007669"/>
    <property type="project" value="UniProtKB-KW"/>
</dbReference>
<evidence type="ECO:0000256" key="5">
    <source>
        <dbReference type="PROSITE-ProRule" id="PRU01248"/>
    </source>
</evidence>